<evidence type="ECO:0000259" key="1">
    <source>
        <dbReference type="Pfam" id="PF00534"/>
    </source>
</evidence>
<dbReference type="Pfam" id="PF00534">
    <property type="entry name" value="Glycos_transf_1"/>
    <property type="match status" value="1"/>
</dbReference>
<accession>A0A560JAA9</accession>
<dbReference type="OrthoDB" id="9807414at2"/>
<evidence type="ECO:0000313" key="3">
    <source>
        <dbReference type="EMBL" id="TWB68108.1"/>
    </source>
</evidence>
<keyword evidence="4" id="KW-1185">Reference proteome</keyword>
<dbReference type="Gene3D" id="3.40.50.2000">
    <property type="entry name" value="Glycogen Phosphorylase B"/>
    <property type="match status" value="2"/>
</dbReference>
<dbReference type="EMBL" id="VITW01000012">
    <property type="protein sequence ID" value="TWB68108.1"/>
    <property type="molecule type" value="Genomic_DNA"/>
</dbReference>
<comment type="caution">
    <text evidence="3">The sequence shown here is derived from an EMBL/GenBank/DDBJ whole genome shotgun (WGS) entry which is preliminary data.</text>
</comment>
<dbReference type="InterPro" id="IPR028098">
    <property type="entry name" value="Glyco_trans_4-like_N"/>
</dbReference>
<dbReference type="STRING" id="1399419.A5906_15135"/>
<dbReference type="Proteomes" id="UP000315914">
    <property type="component" value="Unassembled WGS sequence"/>
</dbReference>
<protein>
    <submittedName>
        <fullName evidence="3">Glycosyltransferase involved in cell wall biosynthesis</fullName>
    </submittedName>
</protein>
<keyword evidence="3" id="KW-0808">Transferase</keyword>
<dbReference type="AlphaFoldDB" id="A0A560JAA9"/>
<proteinExistence type="predicted"/>
<organism evidence="3 4">
    <name type="scientific">Bradyrhizobium sacchari</name>
    <dbReference type="NCBI Taxonomy" id="1399419"/>
    <lineage>
        <taxon>Bacteria</taxon>
        <taxon>Pseudomonadati</taxon>
        <taxon>Pseudomonadota</taxon>
        <taxon>Alphaproteobacteria</taxon>
        <taxon>Hyphomicrobiales</taxon>
        <taxon>Nitrobacteraceae</taxon>
        <taxon>Bradyrhizobium</taxon>
    </lineage>
</organism>
<reference evidence="3 4" key="1">
    <citation type="submission" date="2019-06" db="EMBL/GenBank/DDBJ databases">
        <title>Genomic Encyclopedia of Type Strains, Phase IV (KMG-V): Genome sequencing to study the core and pangenomes of soil and plant-associated prokaryotes.</title>
        <authorList>
            <person name="Whitman W."/>
        </authorList>
    </citation>
    <scope>NUCLEOTIDE SEQUENCE [LARGE SCALE GENOMIC DNA]</scope>
    <source>
        <strain evidence="3 4">BR 10556</strain>
    </source>
</reference>
<dbReference type="PANTHER" id="PTHR12526:SF638">
    <property type="entry name" value="SPORE COAT PROTEIN SA"/>
    <property type="match status" value="1"/>
</dbReference>
<feature type="domain" description="Glycosyltransferase subfamily 4-like N-terminal" evidence="2">
    <location>
        <begin position="19"/>
        <end position="195"/>
    </location>
</feature>
<feature type="domain" description="Glycosyl transferase family 1" evidence="1">
    <location>
        <begin position="220"/>
        <end position="369"/>
    </location>
</feature>
<evidence type="ECO:0000313" key="4">
    <source>
        <dbReference type="Proteomes" id="UP000315914"/>
    </source>
</evidence>
<dbReference type="InterPro" id="IPR001296">
    <property type="entry name" value="Glyco_trans_1"/>
</dbReference>
<dbReference type="SUPFAM" id="SSF53756">
    <property type="entry name" value="UDP-Glycosyltransferase/glycogen phosphorylase"/>
    <property type="match status" value="1"/>
</dbReference>
<dbReference type="CDD" id="cd03823">
    <property type="entry name" value="GT4_ExpE7-like"/>
    <property type="match status" value="1"/>
</dbReference>
<evidence type="ECO:0000259" key="2">
    <source>
        <dbReference type="Pfam" id="PF13439"/>
    </source>
</evidence>
<gene>
    <name evidence="3" type="ORF">FBZ95_11210</name>
</gene>
<name>A0A560JAA9_9BRAD</name>
<sequence length="401" mass="43851">MKVLVTSSLYPTPDAPKVVGGAEIFVRRLVESLVERGDKIEVVRAASVPDQKAERYNDVDVYSAPSRNIYLPFTGQRSAPARGVWHAIEDWQQTADLVGARIDAFKPDLLHSNNLSGLTTAVWKAAFDRGVPIVHTLHDYYLTCPRCSRFSNGRACKHTCFSCKLLTINRRNATKQLSAVVGVSQRILDIHTELGLFANIQARKVIRHASALQPVAPSTAPPSDTLRLGFIGRLTEEKGIYNLVKAVATLPPSSVRLVIAGHASDEMKRELRELAPGAALEFLGFVAPEKFYEQIDIVVIPPIWEEPGPIVVADAGTAGKPFLGTRFGGIPEAVARGATGWLTEPDPQSLADSIRQLLSKPDEIAAMVKQMSLQTTPYTFASVVDEYRNLFESLVASRQTA</sequence>
<dbReference type="GO" id="GO:0016757">
    <property type="term" value="F:glycosyltransferase activity"/>
    <property type="evidence" value="ECO:0007669"/>
    <property type="project" value="InterPro"/>
</dbReference>
<dbReference type="Pfam" id="PF13439">
    <property type="entry name" value="Glyco_transf_4"/>
    <property type="match status" value="1"/>
</dbReference>
<dbReference type="RefSeq" id="WP_080140134.1">
    <property type="nucleotide sequence ID" value="NZ_LWIG01000063.1"/>
</dbReference>
<dbReference type="PANTHER" id="PTHR12526">
    <property type="entry name" value="GLYCOSYLTRANSFERASE"/>
    <property type="match status" value="1"/>
</dbReference>